<evidence type="ECO:0000256" key="2">
    <source>
        <dbReference type="ARBA" id="ARBA00022723"/>
    </source>
</evidence>
<evidence type="ECO:0000256" key="5">
    <source>
        <dbReference type="PIRSR" id="PIRSR604294-1"/>
    </source>
</evidence>
<feature type="binding site" evidence="5">
    <location>
        <position position="433"/>
    </location>
    <ligand>
        <name>Fe cation</name>
        <dbReference type="ChEBI" id="CHEBI:24875"/>
        <note>catalytic</note>
    </ligand>
</feature>
<dbReference type="PANTHER" id="PTHR10543">
    <property type="entry name" value="BETA-CAROTENE DIOXYGENASE"/>
    <property type="match status" value="1"/>
</dbReference>
<reference evidence="6 7" key="1">
    <citation type="submission" date="2016-10" db="EMBL/GenBank/DDBJ databases">
        <title>Genome sequence of the ascomycete fungus Penicillium subrubescens.</title>
        <authorList>
            <person name="De Vries R.P."/>
            <person name="Peng M."/>
            <person name="Dilokpimol A."/>
            <person name="Hilden K."/>
            <person name="Makela M.R."/>
            <person name="Grigoriev I."/>
            <person name="Riley R."/>
            <person name="Granchi Z."/>
        </authorList>
    </citation>
    <scope>NUCLEOTIDE SEQUENCE [LARGE SCALE GENOMIC DNA]</scope>
    <source>
        <strain evidence="6 7">CBS 132785</strain>
    </source>
</reference>
<accession>A0A1Q5UBD2</accession>
<dbReference type="Proteomes" id="UP000186955">
    <property type="component" value="Unassembled WGS sequence"/>
</dbReference>
<dbReference type="EMBL" id="MNBE01000456">
    <property type="protein sequence ID" value="OKP09771.1"/>
    <property type="molecule type" value="Genomic_DNA"/>
</dbReference>
<evidence type="ECO:0000256" key="3">
    <source>
        <dbReference type="ARBA" id="ARBA00023002"/>
    </source>
</evidence>
<sequence length="450" mass="49061">MLIQETYRTSGGSWTIPLSEDGSKPSAQLQHFFDGLGVLHKFEFNDGEVKYISRSTADGLIRKAKEQGFLKALVFGLNPNTALEDAQDPCWAKFGKQACLSPVQSIFLPSNESAEPDEYNVNVVPRRGFHVAANGNPNNRGKPAAKPEEEEIIIGSDVNVLQICDAKTLEPKRLFTWAAIDPELNGFGICAHPVKDRQRHHIYNYLISEQGVMYVFAVDYASNPAKLGTGFKNVHVDLISYDGASCPFLEFNFSNLLSPGGPFTDGTLIRYELSGVNALPKFSETQRRATVAQMMPNCPIELPRINKFYSCNPSYRYVWGIIESGGTAPGTLVPLAKLSNGISHPSCAFSAGIAKADWQTGKVEIWRPENGESAPCEPVFIGRPGASDEDDGITLTIVVNREGSHSTLVALDGKTLAEVARASMPQVYGMGPHGSFIEKPGLYSQADMNP</sequence>
<evidence type="ECO:0000313" key="7">
    <source>
        <dbReference type="Proteomes" id="UP000186955"/>
    </source>
</evidence>
<keyword evidence="3" id="KW-0560">Oxidoreductase</keyword>
<dbReference type="GO" id="GO:0046872">
    <property type="term" value="F:metal ion binding"/>
    <property type="evidence" value="ECO:0007669"/>
    <property type="project" value="UniProtKB-KW"/>
</dbReference>
<organism evidence="6 7">
    <name type="scientific">Penicillium subrubescens</name>
    <dbReference type="NCBI Taxonomy" id="1316194"/>
    <lineage>
        <taxon>Eukaryota</taxon>
        <taxon>Fungi</taxon>
        <taxon>Dikarya</taxon>
        <taxon>Ascomycota</taxon>
        <taxon>Pezizomycotina</taxon>
        <taxon>Eurotiomycetes</taxon>
        <taxon>Eurotiomycetidae</taxon>
        <taxon>Eurotiales</taxon>
        <taxon>Aspergillaceae</taxon>
        <taxon>Penicillium</taxon>
    </lineage>
</organism>
<gene>
    <name evidence="6" type="ORF">PENSUB_4840</name>
</gene>
<evidence type="ECO:0000313" key="6">
    <source>
        <dbReference type="EMBL" id="OKP09771.1"/>
    </source>
</evidence>
<comment type="cofactor">
    <cofactor evidence="5">
        <name>Fe(2+)</name>
        <dbReference type="ChEBI" id="CHEBI:29033"/>
    </cofactor>
    <text evidence="5">Binds 1 Fe(2+) ion per subunit.</text>
</comment>
<comment type="caution">
    <text evidence="6">The sequence shown here is derived from an EMBL/GenBank/DDBJ whole genome shotgun (WGS) entry which is preliminary data.</text>
</comment>
<dbReference type="GO" id="GO:0016121">
    <property type="term" value="P:carotene catabolic process"/>
    <property type="evidence" value="ECO:0007669"/>
    <property type="project" value="TreeGrafter"/>
</dbReference>
<evidence type="ECO:0000256" key="4">
    <source>
        <dbReference type="ARBA" id="ARBA00023004"/>
    </source>
</evidence>
<comment type="similarity">
    <text evidence="1">Belongs to the carotenoid oxygenase family.</text>
</comment>
<evidence type="ECO:0000256" key="1">
    <source>
        <dbReference type="ARBA" id="ARBA00006787"/>
    </source>
</evidence>
<dbReference type="PANTHER" id="PTHR10543:SF24">
    <property type="entry name" value="CAROTENOID ISOMEROOXYGENASE"/>
    <property type="match status" value="1"/>
</dbReference>
<protein>
    <submittedName>
        <fullName evidence="6">Uncharacterized protein</fullName>
    </submittedName>
</protein>
<dbReference type="InterPro" id="IPR004294">
    <property type="entry name" value="Carotenoid_Oase"/>
</dbReference>
<keyword evidence="2 5" id="KW-0479">Metal-binding</keyword>
<dbReference type="GO" id="GO:0010436">
    <property type="term" value="F:carotenoid dioxygenase activity"/>
    <property type="evidence" value="ECO:0007669"/>
    <property type="project" value="TreeGrafter"/>
</dbReference>
<name>A0A1Q5UBD2_9EURO</name>
<dbReference type="AlphaFoldDB" id="A0A1Q5UBD2"/>
<dbReference type="STRING" id="1316194.A0A1Q5UBD2"/>
<keyword evidence="4 5" id="KW-0408">Iron</keyword>
<keyword evidence="7" id="KW-1185">Reference proteome</keyword>
<dbReference type="Pfam" id="PF03055">
    <property type="entry name" value="RPE65"/>
    <property type="match status" value="2"/>
</dbReference>
<proteinExistence type="inferred from homology"/>